<keyword evidence="2" id="KW-1185">Reference proteome</keyword>
<protein>
    <submittedName>
        <fullName evidence="1">Uncharacterized protein</fullName>
    </submittedName>
</protein>
<evidence type="ECO:0000313" key="1">
    <source>
        <dbReference type="EMBL" id="MBM7839441.1"/>
    </source>
</evidence>
<evidence type="ECO:0000313" key="2">
    <source>
        <dbReference type="Proteomes" id="UP001179280"/>
    </source>
</evidence>
<dbReference type="RefSeq" id="WP_204466688.1">
    <property type="nucleotide sequence ID" value="NZ_JAFBCV010000008.1"/>
</dbReference>
<sequence length="285" mass="32873">MDIPKYWAESEIDTLDSTGKRVVTSVWRWSDVSEAEAQSHANKAAAALTSRIEQGEPLQNKYAYGHYPVREEIISSHDDLGYVITRNLYGSFILNSEDVMFVDIDFAQSSNASLLKGIKGLFSRKKKAASEGSNETEAINQLKRWVDGDAKRGATVYRTYGGLRYMMTHQTYDPSGQETEQILEELRCDPSYRVLCKVQNSFRARLTPKPWRFGMDRIPVRYPYRNEEERESLAKWDRNYKEKLEQWRTCEYVMTVGNKEVPPEIAPVQTMHDQATKAYEPFPLA</sequence>
<name>A0ABS2SWR2_9BACI</name>
<dbReference type="EMBL" id="JAFBCV010000008">
    <property type="protein sequence ID" value="MBM7839441.1"/>
    <property type="molecule type" value="Genomic_DNA"/>
</dbReference>
<accession>A0ABS2SWR2</accession>
<dbReference type="Proteomes" id="UP001179280">
    <property type="component" value="Unassembled WGS sequence"/>
</dbReference>
<gene>
    <name evidence="1" type="ORF">JOC54_002721</name>
</gene>
<comment type="caution">
    <text evidence="1">The sequence shown here is derived from an EMBL/GenBank/DDBJ whole genome shotgun (WGS) entry which is preliminary data.</text>
</comment>
<reference evidence="1" key="1">
    <citation type="submission" date="2021-01" db="EMBL/GenBank/DDBJ databases">
        <title>Genomic Encyclopedia of Type Strains, Phase IV (KMG-IV): sequencing the most valuable type-strain genomes for metagenomic binning, comparative biology and taxonomic classification.</title>
        <authorList>
            <person name="Goeker M."/>
        </authorList>
    </citation>
    <scope>NUCLEOTIDE SEQUENCE</scope>
    <source>
        <strain evidence="1">DSM 21943</strain>
    </source>
</reference>
<proteinExistence type="predicted"/>
<organism evidence="1 2">
    <name type="scientific">Shouchella xiaoxiensis</name>
    <dbReference type="NCBI Taxonomy" id="766895"/>
    <lineage>
        <taxon>Bacteria</taxon>
        <taxon>Bacillati</taxon>
        <taxon>Bacillota</taxon>
        <taxon>Bacilli</taxon>
        <taxon>Bacillales</taxon>
        <taxon>Bacillaceae</taxon>
        <taxon>Shouchella</taxon>
    </lineage>
</organism>